<keyword evidence="7" id="KW-1185">Reference proteome</keyword>
<evidence type="ECO:0000313" key="6">
    <source>
        <dbReference type="EMBL" id="KAF0852869.1"/>
    </source>
</evidence>
<dbReference type="EMBL" id="VRVR01000012">
    <property type="protein sequence ID" value="KAF0852869.1"/>
    <property type="molecule type" value="Genomic_DNA"/>
</dbReference>
<evidence type="ECO:0000256" key="4">
    <source>
        <dbReference type="PROSITE-ProRule" id="PRU00282"/>
    </source>
</evidence>
<dbReference type="InterPro" id="IPR023395">
    <property type="entry name" value="MCP_dom_sf"/>
</dbReference>
<keyword evidence="3 4" id="KW-0472">Membrane</keyword>
<protein>
    <submittedName>
        <fullName evidence="6">Mitochondrial solute carrier</fullName>
    </submittedName>
</protein>
<evidence type="ECO:0000256" key="2">
    <source>
        <dbReference type="ARBA" id="ARBA00022692"/>
    </source>
</evidence>
<dbReference type="AlphaFoldDB" id="A0A8K0F4C7"/>
<dbReference type="PANTHER" id="PTHR46982:SF1">
    <property type="entry name" value="CITRATE_OXOGLUTARATE CARRIER PROTEIN"/>
    <property type="match status" value="1"/>
</dbReference>
<name>A0A8K0F4C7_ANDGO</name>
<keyword evidence="5" id="KW-0813">Transport</keyword>
<proteinExistence type="inferred from homology"/>
<dbReference type="GO" id="GO:0005739">
    <property type="term" value="C:mitochondrion"/>
    <property type="evidence" value="ECO:0007669"/>
    <property type="project" value="TreeGrafter"/>
</dbReference>
<comment type="caution">
    <text evidence="6">The sequence shown here is derived from an EMBL/GenBank/DDBJ whole genome shotgun (WGS) entry which is preliminary data.</text>
</comment>
<evidence type="ECO:0000256" key="3">
    <source>
        <dbReference type="ARBA" id="ARBA00023136"/>
    </source>
</evidence>
<dbReference type="SUPFAM" id="SSF103506">
    <property type="entry name" value="Mitochondrial carrier"/>
    <property type="match status" value="1"/>
</dbReference>
<evidence type="ECO:0000256" key="1">
    <source>
        <dbReference type="ARBA" id="ARBA00004141"/>
    </source>
</evidence>
<evidence type="ECO:0000256" key="5">
    <source>
        <dbReference type="RuleBase" id="RU000488"/>
    </source>
</evidence>
<comment type="similarity">
    <text evidence="5">Belongs to the mitochondrial carrier (TC 2.A.29) family.</text>
</comment>
<sequence length="295" mass="31856">MTAVPQKKKVTWSNMGVGAVMQVFEVATLGQPFEVLKTHLAANRGDSLAQAFSKSWNRGGIFGFYQGLFPWAMIEASTKGAVLMFAQAEMEWWARRAGASSAWASAIGGMGGGVVQAYSTMGFCTFMKTVEVTRHKGGADGHKTTFQVAREVIARDGLLAMNRGVTAVAVRQMTNWGSRFGISKAVESMFKGKDSKRELSAVERLSASVVGGTLSCWNQPIEVIRVEMQSASKGTEARKLNIMSAAKVIYQDKGFLGFYRGITPRVCLGVWQTVCMVFAADTIKELLGARGAAGH</sequence>
<dbReference type="OrthoDB" id="10253709at2759"/>
<dbReference type="Proteomes" id="UP000799049">
    <property type="component" value="Unassembled WGS sequence"/>
</dbReference>
<reference evidence="6" key="1">
    <citation type="submission" date="2019-09" db="EMBL/GenBank/DDBJ databases">
        <title>The Mitochondrial Proteome of the Jakobid, Andalucia godoyi, a Protist With the Most Gene-Rich and Bacteria-Like Mitochondrial Genome.</title>
        <authorList>
            <person name="Gray M.W."/>
            <person name="Burger G."/>
            <person name="Derelle R."/>
            <person name="Klimes V."/>
            <person name="Leger M."/>
            <person name="Sarrasin M."/>
            <person name="Vlcek C."/>
            <person name="Roger A.J."/>
            <person name="Elias M."/>
            <person name="Lang B.F."/>
        </authorList>
    </citation>
    <scope>NUCLEOTIDE SEQUENCE</scope>
    <source>
        <strain evidence="6">And28</strain>
    </source>
</reference>
<dbReference type="GO" id="GO:0016020">
    <property type="term" value="C:membrane"/>
    <property type="evidence" value="ECO:0007669"/>
    <property type="project" value="UniProtKB-SubCell"/>
</dbReference>
<dbReference type="InterPro" id="IPR053017">
    <property type="entry name" value="Mito_Cit/Oxoglu_Carrier"/>
</dbReference>
<dbReference type="PROSITE" id="PS50920">
    <property type="entry name" value="SOLCAR"/>
    <property type="match status" value="1"/>
</dbReference>
<accession>A0A8K0F4C7</accession>
<dbReference type="PANTHER" id="PTHR46982">
    <property type="entry name" value="CITRATE/OXOGLUTARATE CARRIER PROTEIN"/>
    <property type="match status" value="1"/>
</dbReference>
<dbReference type="FunFam" id="1.50.40.10:FF:000078">
    <property type="entry name" value="Mitochondrial DNA replication protein YHM2"/>
    <property type="match status" value="1"/>
</dbReference>
<dbReference type="Pfam" id="PF00153">
    <property type="entry name" value="Mito_carr"/>
    <property type="match status" value="3"/>
</dbReference>
<dbReference type="GO" id="GO:0006843">
    <property type="term" value="P:mitochondrial citrate transmembrane transport"/>
    <property type="evidence" value="ECO:0007669"/>
    <property type="project" value="TreeGrafter"/>
</dbReference>
<evidence type="ECO:0000313" key="7">
    <source>
        <dbReference type="Proteomes" id="UP000799049"/>
    </source>
</evidence>
<gene>
    <name evidence="6" type="ORF">ANDGO_02718</name>
</gene>
<dbReference type="Gene3D" id="1.50.40.10">
    <property type="entry name" value="Mitochondrial carrier domain"/>
    <property type="match status" value="1"/>
</dbReference>
<dbReference type="GO" id="GO:0015742">
    <property type="term" value="P:alpha-ketoglutarate transport"/>
    <property type="evidence" value="ECO:0007669"/>
    <property type="project" value="TreeGrafter"/>
</dbReference>
<comment type="subcellular location">
    <subcellularLocation>
        <location evidence="1">Membrane</location>
        <topology evidence="1">Multi-pass membrane protein</topology>
    </subcellularLocation>
</comment>
<feature type="repeat" description="Solcar" evidence="4">
    <location>
        <begin position="199"/>
        <end position="286"/>
    </location>
</feature>
<dbReference type="GO" id="GO:0005371">
    <property type="term" value="F:tricarboxylate secondary active transmembrane transporter activity"/>
    <property type="evidence" value="ECO:0007669"/>
    <property type="project" value="TreeGrafter"/>
</dbReference>
<organism evidence="6 7">
    <name type="scientific">Andalucia godoyi</name>
    <name type="common">Flagellate</name>
    <dbReference type="NCBI Taxonomy" id="505711"/>
    <lineage>
        <taxon>Eukaryota</taxon>
        <taxon>Discoba</taxon>
        <taxon>Jakobida</taxon>
        <taxon>Andalucina</taxon>
        <taxon>Andaluciidae</taxon>
        <taxon>Andalucia</taxon>
    </lineage>
</organism>
<keyword evidence="2 4" id="KW-0812">Transmembrane</keyword>
<dbReference type="InterPro" id="IPR018108">
    <property type="entry name" value="MCP_transmembrane"/>
</dbReference>